<dbReference type="HAMAP" id="MF_01810">
    <property type="entry name" value="YidC_type1"/>
    <property type="match status" value="1"/>
</dbReference>
<gene>
    <name evidence="13" type="primary">yidC</name>
    <name evidence="16" type="ORF">SAMN05421831_11146</name>
</gene>
<evidence type="ECO:0000256" key="13">
    <source>
        <dbReference type="HAMAP-Rule" id="MF_01810"/>
    </source>
</evidence>
<proteinExistence type="inferred from homology"/>
<dbReference type="GO" id="GO:0015031">
    <property type="term" value="P:protein transport"/>
    <property type="evidence" value="ECO:0007669"/>
    <property type="project" value="UniProtKB-KW"/>
</dbReference>
<dbReference type="NCBIfam" id="TIGR03592">
    <property type="entry name" value="yidC_oxa1_cterm"/>
    <property type="match status" value="1"/>
</dbReference>
<keyword evidence="7 13" id="KW-0653">Protein transport</keyword>
<keyword evidence="10 13" id="KW-0143">Chaperone</keyword>
<dbReference type="InterPro" id="IPR019998">
    <property type="entry name" value="Membr_insert_YidC"/>
</dbReference>
<comment type="function">
    <text evidence="13">Required for the insertion and/or proper folding and/or complex formation of integral membrane proteins into the membrane. Involved in integration of membrane proteins that insert both dependently and independently of the Sec translocase complex, as well as at least some lipoproteins. Aids folding of multispanning membrane proteins.</text>
</comment>
<feature type="domain" description="Membrane insertase YidC N-terminal" evidence="15">
    <location>
        <begin position="75"/>
        <end position="347"/>
    </location>
</feature>
<keyword evidence="17" id="KW-1185">Reference proteome</keyword>
<dbReference type="STRING" id="64971.SAMN05421831_11146"/>
<keyword evidence="8 13" id="KW-1133">Transmembrane helix</keyword>
<dbReference type="RefSeq" id="WP_093311406.1">
    <property type="nucleotide sequence ID" value="NZ_FNYH01000011.1"/>
</dbReference>
<dbReference type="CDD" id="cd19961">
    <property type="entry name" value="EcYidC-like_peri"/>
    <property type="match status" value="1"/>
</dbReference>
<dbReference type="NCBIfam" id="TIGR03593">
    <property type="entry name" value="yidC_nterm"/>
    <property type="match status" value="1"/>
</dbReference>
<keyword evidence="5 13" id="KW-1003">Cell membrane</keyword>
<evidence type="ECO:0000259" key="14">
    <source>
        <dbReference type="Pfam" id="PF02096"/>
    </source>
</evidence>
<reference evidence="17" key="1">
    <citation type="submission" date="2016-10" db="EMBL/GenBank/DDBJ databases">
        <authorList>
            <person name="Varghese N."/>
            <person name="Submissions S."/>
        </authorList>
    </citation>
    <scope>NUCLEOTIDE SEQUENCE [LARGE SCALE GENOMIC DNA]</scope>
    <source>
        <strain evidence="17">DSM 7165</strain>
    </source>
</reference>
<dbReference type="EMBL" id="FNYH01000011">
    <property type="protein sequence ID" value="SEI82127.1"/>
    <property type="molecule type" value="Genomic_DNA"/>
</dbReference>
<evidence type="ECO:0000256" key="12">
    <source>
        <dbReference type="ARBA" id="ARBA00033342"/>
    </source>
</evidence>
<keyword evidence="6 13" id="KW-0812">Transmembrane</keyword>
<comment type="subcellular location">
    <subcellularLocation>
        <location evidence="1">Cell inner membrane</location>
        <topology evidence="1">Multi-pass membrane protein</topology>
    </subcellularLocation>
    <subcellularLocation>
        <location evidence="13">Cell membrane</location>
        <topology evidence="13">Multi-pass membrane protein</topology>
    </subcellularLocation>
</comment>
<evidence type="ECO:0000256" key="7">
    <source>
        <dbReference type="ARBA" id="ARBA00022927"/>
    </source>
</evidence>
<sequence>MDVKRIVLLISLALVSYLMVLQWNQDYHSPAPSVATSAPAPSVTTASSNAVEDERLHLGEAPTPAAQAASPQALIQVTTDVLDLRINPRGGDITYAALLQHKQRANTPDQPFVLLQQDNQRTYIVQSALEGLANRGRIQFQASQSQYQLQEGQDSLQLDLAATIDGIPVVKRFVFQRDSYEVKVSYLLDNTSAQALETRFIGLIKRDNSVDPSQGEALGMSAFLGAAFSSEENHYEKLEFDELRERRYLSEVQGGWVAMIQHYFVSAWIPDAQQTNLYSTRTDNQGRNIIGFKGAAQRIEAGQQAEISANLYLGPKIQSRLEAAAPYLELTVDFGWLWFIAQPLFWLLDLLHDFLGNWGWAIIVLTLLIKLAFFQLSATAYRSMANMRKVGPKLQQLKEQYGDDRQKMSQAMMELYRKEKINPMGGCLPILVQMPVFIALYWMLMESVELRHAPFMLWIDDLSMKDPYFVLPILMGASMFVQQLLNPTPPDPMQAKIMKMLPIIFTFFFLWFPSGLVLYWVVNNVLSIAQQWVITRQIEQQGTS</sequence>
<dbReference type="OrthoDB" id="9780552at2"/>
<feature type="domain" description="Membrane insertase YidC/Oxa/ALB C-terminal" evidence="14">
    <location>
        <begin position="358"/>
        <end position="536"/>
    </location>
</feature>
<dbReference type="GO" id="GO:0032977">
    <property type="term" value="F:membrane insertase activity"/>
    <property type="evidence" value="ECO:0007669"/>
    <property type="project" value="InterPro"/>
</dbReference>
<evidence type="ECO:0000259" key="15">
    <source>
        <dbReference type="Pfam" id="PF14849"/>
    </source>
</evidence>
<dbReference type="InterPro" id="IPR001708">
    <property type="entry name" value="YidC/ALB3/OXA1/COX18"/>
</dbReference>
<evidence type="ECO:0000256" key="5">
    <source>
        <dbReference type="ARBA" id="ARBA00022475"/>
    </source>
</evidence>
<comment type="similarity">
    <text evidence="2 13">Belongs to the OXA1/ALB3/YidC family. Type 1 subfamily.</text>
</comment>
<dbReference type="Pfam" id="PF14849">
    <property type="entry name" value="YidC_periplas"/>
    <property type="match status" value="1"/>
</dbReference>
<evidence type="ECO:0000256" key="8">
    <source>
        <dbReference type="ARBA" id="ARBA00022989"/>
    </source>
</evidence>
<evidence type="ECO:0000256" key="1">
    <source>
        <dbReference type="ARBA" id="ARBA00004429"/>
    </source>
</evidence>
<dbReference type="InterPro" id="IPR028053">
    <property type="entry name" value="Membr_insert_YidC_N"/>
</dbReference>
<evidence type="ECO:0000256" key="9">
    <source>
        <dbReference type="ARBA" id="ARBA00023136"/>
    </source>
</evidence>
<feature type="transmembrane region" description="Helical" evidence="13">
    <location>
        <begin position="421"/>
        <end position="444"/>
    </location>
</feature>
<comment type="caution">
    <text evidence="13">Lacks conserved residue(s) required for the propagation of feature annotation.</text>
</comment>
<evidence type="ECO:0000313" key="16">
    <source>
        <dbReference type="EMBL" id="SEI82127.1"/>
    </source>
</evidence>
<evidence type="ECO:0000313" key="17">
    <source>
        <dbReference type="Proteomes" id="UP000242999"/>
    </source>
</evidence>
<dbReference type="Pfam" id="PF02096">
    <property type="entry name" value="60KD_IMP"/>
    <property type="match status" value="1"/>
</dbReference>
<feature type="transmembrane region" description="Helical" evidence="13">
    <location>
        <begin position="358"/>
        <end position="381"/>
    </location>
</feature>
<organism evidence="16 17">
    <name type="scientific">Allopseudospirillum japonicum</name>
    <dbReference type="NCBI Taxonomy" id="64971"/>
    <lineage>
        <taxon>Bacteria</taxon>
        <taxon>Pseudomonadati</taxon>
        <taxon>Pseudomonadota</taxon>
        <taxon>Gammaproteobacteria</taxon>
        <taxon>Oceanospirillales</taxon>
        <taxon>Oceanospirillaceae</taxon>
        <taxon>Allopseudospirillum</taxon>
    </lineage>
</organism>
<evidence type="ECO:0000256" key="2">
    <source>
        <dbReference type="ARBA" id="ARBA00010527"/>
    </source>
</evidence>
<dbReference type="PRINTS" id="PR01900">
    <property type="entry name" value="YIDCPROTEIN"/>
</dbReference>
<dbReference type="PANTHER" id="PTHR12428:SF65">
    <property type="entry name" value="CYTOCHROME C OXIDASE ASSEMBLY PROTEIN COX18, MITOCHONDRIAL"/>
    <property type="match status" value="1"/>
</dbReference>
<dbReference type="AlphaFoldDB" id="A0A1H6TY05"/>
<dbReference type="CDD" id="cd20070">
    <property type="entry name" value="5TM_YidC_Alb3"/>
    <property type="match status" value="1"/>
</dbReference>
<dbReference type="PRINTS" id="PR00701">
    <property type="entry name" value="60KDINNERMP"/>
</dbReference>
<feature type="transmembrane region" description="Helical" evidence="13">
    <location>
        <begin position="497"/>
        <end position="522"/>
    </location>
</feature>
<accession>A0A1H6TY05</accession>
<evidence type="ECO:0000256" key="10">
    <source>
        <dbReference type="ARBA" id="ARBA00023186"/>
    </source>
</evidence>
<dbReference type="InterPro" id="IPR038221">
    <property type="entry name" value="YidC_periplasmic_sf"/>
</dbReference>
<keyword evidence="4 13" id="KW-0813">Transport</keyword>
<dbReference type="GO" id="GO:0005886">
    <property type="term" value="C:plasma membrane"/>
    <property type="evidence" value="ECO:0007669"/>
    <property type="project" value="UniProtKB-SubCell"/>
</dbReference>
<name>A0A1H6TY05_9GAMM</name>
<dbReference type="GO" id="GO:0051205">
    <property type="term" value="P:protein insertion into membrane"/>
    <property type="evidence" value="ECO:0007669"/>
    <property type="project" value="TreeGrafter"/>
</dbReference>
<evidence type="ECO:0000256" key="4">
    <source>
        <dbReference type="ARBA" id="ARBA00022448"/>
    </source>
</evidence>
<dbReference type="Proteomes" id="UP000242999">
    <property type="component" value="Unassembled WGS sequence"/>
</dbReference>
<comment type="subunit">
    <text evidence="13">Interacts with the Sec translocase complex via SecD. Specifically interacts with transmembrane segments of nascent integral membrane proteins during membrane integration.</text>
</comment>
<dbReference type="InterPro" id="IPR047196">
    <property type="entry name" value="YidC_ALB_C"/>
</dbReference>
<evidence type="ECO:0000256" key="3">
    <source>
        <dbReference type="ARBA" id="ARBA00015325"/>
    </source>
</evidence>
<dbReference type="InterPro" id="IPR028055">
    <property type="entry name" value="YidC/Oxa/ALB_C"/>
</dbReference>
<keyword evidence="9 13" id="KW-0472">Membrane</keyword>
<protein>
    <recommendedName>
        <fullName evidence="3 13">Membrane protein insertase YidC</fullName>
    </recommendedName>
    <alternativeName>
        <fullName evidence="12 13">Foldase YidC</fullName>
    </alternativeName>
    <alternativeName>
        <fullName evidence="11 13">Membrane integrase YidC</fullName>
    </alternativeName>
    <alternativeName>
        <fullName evidence="13">Membrane protein YidC</fullName>
    </alternativeName>
</protein>
<dbReference type="PANTHER" id="PTHR12428">
    <property type="entry name" value="OXA1"/>
    <property type="match status" value="1"/>
</dbReference>
<dbReference type="NCBIfam" id="NF002352">
    <property type="entry name" value="PRK01318.1-3"/>
    <property type="match status" value="1"/>
</dbReference>
<evidence type="ECO:0000256" key="11">
    <source>
        <dbReference type="ARBA" id="ARBA00033245"/>
    </source>
</evidence>
<dbReference type="Gene3D" id="2.70.98.90">
    <property type="match status" value="1"/>
</dbReference>
<evidence type="ECO:0000256" key="6">
    <source>
        <dbReference type="ARBA" id="ARBA00022692"/>
    </source>
</evidence>